<feature type="domain" description="Homeobox" evidence="11">
    <location>
        <begin position="147"/>
        <end position="207"/>
    </location>
</feature>
<feature type="region of interest" description="Disordered" evidence="10">
    <location>
        <begin position="69"/>
        <end position="125"/>
    </location>
</feature>
<dbReference type="InterPro" id="IPR006820">
    <property type="entry name" value="Caudal_activation_dom"/>
</dbReference>
<evidence type="ECO:0000313" key="12">
    <source>
        <dbReference type="EMBL" id="CAH2225158.1"/>
    </source>
</evidence>
<dbReference type="CDD" id="cd00086">
    <property type="entry name" value="homeodomain"/>
    <property type="match status" value="1"/>
</dbReference>
<dbReference type="FunFam" id="1.10.10.60:FF:000089">
    <property type="entry name" value="Caudal type homeobox 4"/>
    <property type="match status" value="1"/>
</dbReference>
<evidence type="ECO:0000256" key="5">
    <source>
        <dbReference type="ARBA" id="ARBA00023242"/>
    </source>
</evidence>
<evidence type="ECO:0000313" key="13">
    <source>
        <dbReference type="Proteomes" id="UP001295444"/>
    </source>
</evidence>
<dbReference type="PROSITE" id="PS00027">
    <property type="entry name" value="HOMEOBOX_1"/>
    <property type="match status" value="1"/>
</dbReference>
<evidence type="ECO:0000256" key="3">
    <source>
        <dbReference type="ARBA" id="ARBA00023125"/>
    </source>
</evidence>
<evidence type="ECO:0000256" key="8">
    <source>
        <dbReference type="PROSITE-ProRule" id="PRU00108"/>
    </source>
</evidence>
<reference evidence="12" key="1">
    <citation type="submission" date="2022-03" db="EMBL/GenBank/DDBJ databases">
        <authorList>
            <person name="Alioto T."/>
            <person name="Alioto T."/>
            <person name="Gomez Garrido J."/>
        </authorList>
    </citation>
    <scope>NUCLEOTIDE SEQUENCE</scope>
</reference>
<dbReference type="InterPro" id="IPR017970">
    <property type="entry name" value="Homeobox_CS"/>
</dbReference>
<evidence type="ECO:0000256" key="10">
    <source>
        <dbReference type="SAM" id="MobiDB-lite"/>
    </source>
</evidence>
<dbReference type="PRINTS" id="PR00024">
    <property type="entry name" value="HOMEOBOX"/>
</dbReference>
<evidence type="ECO:0000256" key="6">
    <source>
        <dbReference type="ARBA" id="ARBA00059738"/>
    </source>
</evidence>
<protein>
    <recommendedName>
        <fullName evidence="7">Homeobox protein CDX-1</fullName>
    </recommendedName>
</protein>
<dbReference type="GO" id="GO:0009887">
    <property type="term" value="P:animal organ morphogenesis"/>
    <property type="evidence" value="ECO:0007669"/>
    <property type="project" value="TreeGrafter"/>
</dbReference>
<feature type="DNA-binding region" description="Homeobox" evidence="8">
    <location>
        <begin position="149"/>
        <end position="208"/>
    </location>
</feature>
<evidence type="ECO:0000256" key="4">
    <source>
        <dbReference type="ARBA" id="ARBA00023155"/>
    </source>
</evidence>
<evidence type="ECO:0000259" key="11">
    <source>
        <dbReference type="PROSITE" id="PS50071"/>
    </source>
</evidence>
<gene>
    <name evidence="12" type="ORF">PECUL_23A048547</name>
</gene>
<evidence type="ECO:0000256" key="9">
    <source>
        <dbReference type="RuleBase" id="RU000682"/>
    </source>
</evidence>
<comment type="subcellular location">
    <subcellularLocation>
        <location evidence="1 8 9">Nucleus</location>
    </subcellularLocation>
</comment>
<dbReference type="AlphaFoldDB" id="A0AAD1R6Z1"/>
<dbReference type="InterPro" id="IPR020479">
    <property type="entry name" value="HD_metazoa"/>
</dbReference>
<evidence type="ECO:0000256" key="7">
    <source>
        <dbReference type="ARBA" id="ARBA00072021"/>
    </source>
</evidence>
<feature type="compositionally biased region" description="Polar residues" evidence="10">
    <location>
        <begin position="70"/>
        <end position="83"/>
    </location>
</feature>
<dbReference type="GO" id="GO:0030154">
    <property type="term" value="P:cell differentiation"/>
    <property type="evidence" value="ECO:0007669"/>
    <property type="project" value="TreeGrafter"/>
</dbReference>
<dbReference type="PRINTS" id="PR00031">
    <property type="entry name" value="HTHREPRESSR"/>
</dbReference>
<keyword evidence="13" id="KW-1185">Reference proteome</keyword>
<keyword evidence="5 8" id="KW-0539">Nucleus</keyword>
<dbReference type="Proteomes" id="UP001295444">
    <property type="component" value="Chromosome 01"/>
</dbReference>
<dbReference type="SMART" id="SM00389">
    <property type="entry name" value="HOX"/>
    <property type="match status" value="1"/>
</dbReference>
<name>A0AAD1R6Z1_PELCU</name>
<proteinExistence type="inferred from homology"/>
<dbReference type="Pfam" id="PF00046">
    <property type="entry name" value="Homeodomain"/>
    <property type="match status" value="1"/>
</dbReference>
<dbReference type="GO" id="GO:0009948">
    <property type="term" value="P:anterior/posterior axis specification"/>
    <property type="evidence" value="ECO:0007669"/>
    <property type="project" value="TreeGrafter"/>
</dbReference>
<organism evidence="12 13">
    <name type="scientific">Pelobates cultripes</name>
    <name type="common">Western spadefoot toad</name>
    <dbReference type="NCBI Taxonomy" id="61616"/>
    <lineage>
        <taxon>Eukaryota</taxon>
        <taxon>Metazoa</taxon>
        <taxon>Chordata</taxon>
        <taxon>Craniata</taxon>
        <taxon>Vertebrata</taxon>
        <taxon>Euteleostomi</taxon>
        <taxon>Amphibia</taxon>
        <taxon>Batrachia</taxon>
        <taxon>Anura</taxon>
        <taxon>Pelobatoidea</taxon>
        <taxon>Pelobatidae</taxon>
        <taxon>Pelobates</taxon>
    </lineage>
</organism>
<keyword evidence="3 8" id="KW-0238">DNA-binding</keyword>
<dbReference type="InterPro" id="IPR009057">
    <property type="entry name" value="Homeodomain-like_sf"/>
</dbReference>
<dbReference type="InterPro" id="IPR047152">
    <property type="entry name" value="Caudal_homeobox"/>
</dbReference>
<dbReference type="Gene3D" id="1.10.10.60">
    <property type="entry name" value="Homeodomain-like"/>
    <property type="match status" value="1"/>
</dbReference>
<dbReference type="GO" id="GO:0005634">
    <property type="term" value="C:nucleus"/>
    <property type="evidence" value="ECO:0007669"/>
    <property type="project" value="UniProtKB-SubCell"/>
</dbReference>
<dbReference type="InterPro" id="IPR000047">
    <property type="entry name" value="HTH_motif"/>
</dbReference>
<comment type="function">
    <text evidence="6">Plays a role in transcriptional regulation. Involved in activated KRAS-mediated transcriptional activation of PRKD1. Binds to the PRKD1 promoter. Could play a role in the terminal differentiation of the intestine. Binds preferentially to methylated DNA.</text>
</comment>
<sequence>MYVSYLLEKDIAMYPGSMRGHPGLQNYPTAPQYPDYGGYHAVSLDSAAPSSGYSAWISPYGAPREDWSHSAYSSGHTSINPSPGGSLGYSPASDYPPGQGQGPTCVGLLPGGHQPPLSPEAAEGHRRNHYEWMRKPATQGNTGSKTRTKDKYRVVYTDHQRLELEKEFHYSRFITIRRKAELAVSLGLSERQVKIWFQNRRAKERKVNKKRIQQTVHQTATDLPSQFAVSRSTGAKCLCNVTRALNTLSCPHRETTREPSNFGASPAGHMLWKGGIGWESLATGTAGQALQIGVHQSLPLWLMIYLAPPVPYPKCGRYGGCDYPKQPAKWSPGIRGVYAVYVDHRVGLYHLSGNVVPVLRQCG</sequence>
<dbReference type="Pfam" id="PF04731">
    <property type="entry name" value="Caudal_act"/>
    <property type="match status" value="1"/>
</dbReference>
<evidence type="ECO:0000256" key="2">
    <source>
        <dbReference type="ARBA" id="ARBA00010341"/>
    </source>
</evidence>
<dbReference type="EMBL" id="OW240912">
    <property type="protein sequence ID" value="CAH2225158.1"/>
    <property type="molecule type" value="Genomic_DNA"/>
</dbReference>
<dbReference type="GO" id="GO:0000981">
    <property type="term" value="F:DNA-binding transcription factor activity, RNA polymerase II-specific"/>
    <property type="evidence" value="ECO:0007669"/>
    <property type="project" value="InterPro"/>
</dbReference>
<dbReference type="PANTHER" id="PTHR24332">
    <property type="entry name" value="HOMEOBOX PROTEIN CDX"/>
    <property type="match status" value="1"/>
</dbReference>
<dbReference type="InterPro" id="IPR001356">
    <property type="entry name" value="HD"/>
</dbReference>
<comment type="similarity">
    <text evidence="2">Belongs to the Caudal homeobox family.</text>
</comment>
<dbReference type="SUPFAM" id="SSF46689">
    <property type="entry name" value="Homeodomain-like"/>
    <property type="match status" value="1"/>
</dbReference>
<keyword evidence="4 8" id="KW-0371">Homeobox</keyword>
<dbReference type="GO" id="GO:0000977">
    <property type="term" value="F:RNA polymerase II transcription regulatory region sequence-specific DNA binding"/>
    <property type="evidence" value="ECO:0007669"/>
    <property type="project" value="TreeGrafter"/>
</dbReference>
<accession>A0AAD1R6Z1</accession>
<dbReference type="PROSITE" id="PS50071">
    <property type="entry name" value="HOMEOBOX_2"/>
    <property type="match status" value="1"/>
</dbReference>
<evidence type="ECO:0000256" key="1">
    <source>
        <dbReference type="ARBA" id="ARBA00004123"/>
    </source>
</evidence>
<dbReference type="PANTHER" id="PTHR24332:SF28">
    <property type="entry name" value="CAD1"/>
    <property type="match status" value="1"/>
</dbReference>